<dbReference type="Proteomes" id="UP000264071">
    <property type="component" value="Unassembled WGS sequence"/>
</dbReference>
<gene>
    <name evidence="2" type="ORF">DGD08_13825</name>
</gene>
<protein>
    <submittedName>
        <fullName evidence="2">Uncharacterized protein</fullName>
    </submittedName>
</protein>
<evidence type="ECO:0000313" key="2">
    <source>
        <dbReference type="EMBL" id="HCT58277.1"/>
    </source>
</evidence>
<evidence type="ECO:0000313" key="3">
    <source>
        <dbReference type="Proteomes" id="UP000264071"/>
    </source>
</evidence>
<reference evidence="2 3" key="1">
    <citation type="journal article" date="2018" name="Nat. Biotechnol.">
        <title>A standardized bacterial taxonomy based on genome phylogeny substantially revises the tree of life.</title>
        <authorList>
            <person name="Parks D.H."/>
            <person name="Chuvochina M."/>
            <person name="Waite D.W."/>
            <person name="Rinke C."/>
            <person name="Skarshewski A."/>
            <person name="Chaumeil P.A."/>
            <person name="Hugenholtz P."/>
        </authorList>
    </citation>
    <scope>NUCLEOTIDE SEQUENCE [LARGE SCALE GENOMIC DNA]</scope>
    <source>
        <strain evidence="2">UBA8844</strain>
    </source>
</reference>
<evidence type="ECO:0000256" key="1">
    <source>
        <dbReference type="SAM" id="MobiDB-lite"/>
    </source>
</evidence>
<feature type="compositionally biased region" description="Basic and acidic residues" evidence="1">
    <location>
        <begin position="15"/>
        <end position="24"/>
    </location>
</feature>
<comment type="caution">
    <text evidence="2">The sequence shown here is derived from an EMBL/GenBank/DDBJ whole genome shotgun (WGS) entry which is preliminary data.</text>
</comment>
<name>A0A3D4VD76_9BACT</name>
<dbReference type="EMBL" id="DPIY01000010">
    <property type="protein sequence ID" value="HCT58277.1"/>
    <property type="molecule type" value="Genomic_DNA"/>
</dbReference>
<sequence length="96" mass="10256">MSRAFVNEDAGPPEQRPDYDLPPRDAVEFPAAAAKALLNGARAGDTVGAEDATGLPWGTPELVPQVRAILAQARVDGDDRLEQLAERYLRAAGTEE</sequence>
<dbReference type="AlphaFoldDB" id="A0A3D4VD76"/>
<proteinExistence type="predicted"/>
<accession>A0A3D4VD76</accession>
<organism evidence="2 3">
    <name type="scientific">Gemmatimonas aurantiaca</name>
    <dbReference type="NCBI Taxonomy" id="173480"/>
    <lineage>
        <taxon>Bacteria</taxon>
        <taxon>Pseudomonadati</taxon>
        <taxon>Gemmatimonadota</taxon>
        <taxon>Gemmatimonadia</taxon>
        <taxon>Gemmatimonadales</taxon>
        <taxon>Gemmatimonadaceae</taxon>
        <taxon>Gemmatimonas</taxon>
    </lineage>
</organism>
<feature type="region of interest" description="Disordered" evidence="1">
    <location>
        <begin position="1"/>
        <end position="24"/>
    </location>
</feature>